<evidence type="ECO:0000256" key="3">
    <source>
        <dbReference type="ARBA" id="ARBA00023125"/>
    </source>
</evidence>
<keyword evidence="3" id="KW-0238">DNA-binding</keyword>
<dbReference type="SUPFAM" id="SSF46785">
    <property type="entry name" value="Winged helix' DNA-binding domain"/>
    <property type="match status" value="1"/>
</dbReference>
<dbReference type="PRINTS" id="PR00056">
    <property type="entry name" value="HSFDOMAIN"/>
</dbReference>
<comment type="caution">
    <text evidence="8">The sequence shown here is derived from an EMBL/GenBank/DDBJ whole genome shotgun (WGS) entry which is preliminary data.</text>
</comment>
<dbReference type="PANTHER" id="PTHR10015:SF427">
    <property type="entry name" value="HEAT SHOCK FACTOR PROTEIN"/>
    <property type="match status" value="1"/>
</dbReference>
<keyword evidence="9" id="KW-1185">Reference proteome</keyword>
<proteinExistence type="inferred from homology"/>
<gene>
    <name evidence="8" type="ORF">C8Q71DRAFT_853640</name>
</gene>
<dbReference type="Pfam" id="PF00447">
    <property type="entry name" value="HSF_DNA-bind"/>
    <property type="match status" value="1"/>
</dbReference>
<feature type="region of interest" description="Disordered" evidence="6">
    <location>
        <begin position="665"/>
        <end position="712"/>
    </location>
</feature>
<name>A0ABQ8KVS7_9APHY</name>
<evidence type="ECO:0000256" key="5">
    <source>
        <dbReference type="RuleBase" id="RU004020"/>
    </source>
</evidence>
<feature type="region of interest" description="Disordered" evidence="6">
    <location>
        <begin position="138"/>
        <end position="159"/>
    </location>
</feature>
<dbReference type="RefSeq" id="XP_047784197.1">
    <property type="nucleotide sequence ID" value="XM_047926964.1"/>
</dbReference>
<dbReference type="PANTHER" id="PTHR10015">
    <property type="entry name" value="HEAT SHOCK TRANSCRIPTION FACTOR"/>
    <property type="match status" value="1"/>
</dbReference>
<evidence type="ECO:0000256" key="6">
    <source>
        <dbReference type="SAM" id="MobiDB-lite"/>
    </source>
</evidence>
<feature type="region of interest" description="Disordered" evidence="6">
    <location>
        <begin position="1"/>
        <end position="23"/>
    </location>
</feature>
<feature type="domain" description="HSF-type DNA-binding" evidence="7">
    <location>
        <begin position="29"/>
        <end position="134"/>
    </location>
</feature>
<dbReference type="InterPro" id="IPR036390">
    <property type="entry name" value="WH_DNA-bd_sf"/>
</dbReference>
<evidence type="ECO:0000256" key="4">
    <source>
        <dbReference type="ARBA" id="ARBA00023242"/>
    </source>
</evidence>
<comment type="subcellular location">
    <subcellularLocation>
        <location evidence="1">Nucleus</location>
    </subcellularLocation>
</comment>
<dbReference type="Proteomes" id="UP000814176">
    <property type="component" value="Unassembled WGS sequence"/>
</dbReference>
<dbReference type="SMART" id="SM00415">
    <property type="entry name" value="HSF"/>
    <property type="match status" value="1"/>
</dbReference>
<accession>A0ABQ8KVS7</accession>
<evidence type="ECO:0000313" key="8">
    <source>
        <dbReference type="EMBL" id="KAH9843150.1"/>
    </source>
</evidence>
<evidence type="ECO:0000256" key="2">
    <source>
        <dbReference type="ARBA" id="ARBA00006403"/>
    </source>
</evidence>
<dbReference type="EMBL" id="JADCUA010000002">
    <property type="protein sequence ID" value="KAH9843150.1"/>
    <property type="molecule type" value="Genomic_DNA"/>
</dbReference>
<comment type="similarity">
    <text evidence="2 5">Belongs to the HSF family.</text>
</comment>
<sequence>MSHDQQVALARPDPIRSESSHLSRAARQVVPPFLQKLYEIVNDPRNDELIRWSENGDSFYVLNHERFAREVLGRWFKHQKFTSFVRQLNMYGFHKIPHLQQGVLKSDTDTEPWNFEHPHFHRGQPDLLCLIQRKKQPTNTSAEDGDATEAASTSASHAASPGQVLDINNIVNGIAVIKRHQQAISAELNALKKSNEMLWEEATLARQRHDKHQDTINRILKFLAGVFGHSTDSLNHKNDTGHSPSVASLARQRLLIGDGRGGKGAKAVEVIDVADDDEDMYVHPQEGATLPLAGKFPYDLLHQLVYEIQRHAGQVSSVESPLMSPTPSTAPSETFSPNIMETTPSGFANRPTQPTEVLSRTNTSSTSNHGSATDVPARSTPTPRGVPPESTLSPSTLAAFAPNTAGSVHPETAWQTAIQQVLNNPQQMQRLMQALATQQGYPVGPPDANFAPPQQSSAQLTPYTPAPYDYNRYRTELPVATPIPPSTLPLLSQSIPAHDDGPSLEPLLDDATRLQKSYGDAMDIEADMDVLQTSLNSLIQDLGMDPQSLLAQNQERELQVRQGGVPYMNGVGAIHPNANGVQQNGIRANGIPHDPPLLNDYDHHHHDSSSDLFLESLLNGMGPTGDSSVDYSDVTDRFDPATQIDGTTVGDASTEQLAAFLDEVSDTASPMPHSPDVAPVPQKRKSDMAGLSLPASNTVDLTPAGPKTKRKR</sequence>
<feature type="region of interest" description="Disordered" evidence="6">
    <location>
        <begin position="318"/>
        <end position="393"/>
    </location>
</feature>
<feature type="compositionally biased region" description="Polar residues" evidence="6">
    <location>
        <begin position="318"/>
        <end position="371"/>
    </location>
</feature>
<feature type="compositionally biased region" description="Low complexity" evidence="6">
    <location>
        <begin position="148"/>
        <end position="159"/>
    </location>
</feature>
<keyword evidence="4" id="KW-0539">Nucleus</keyword>
<evidence type="ECO:0000259" key="7">
    <source>
        <dbReference type="SMART" id="SM00415"/>
    </source>
</evidence>
<dbReference type="InterPro" id="IPR000232">
    <property type="entry name" value="HSF_DNA-bd"/>
</dbReference>
<protein>
    <recommendedName>
        <fullName evidence="7">HSF-type DNA-binding domain-containing protein</fullName>
    </recommendedName>
</protein>
<reference evidence="8 9" key="1">
    <citation type="journal article" date="2021" name="Environ. Microbiol.">
        <title>Gene family expansions and transcriptome signatures uncover fungal adaptations to wood decay.</title>
        <authorList>
            <person name="Hage H."/>
            <person name="Miyauchi S."/>
            <person name="Viragh M."/>
            <person name="Drula E."/>
            <person name="Min B."/>
            <person name="Chaduli D."/>
            <person name="Navarro D."/>
            <person name="Favel A."/>
            <person name="Norest M."/>
            <person name="Lesage-Meessen L."/>
            <person name="Balint B."/>
            <person name="Merenyi Z."/>
            <person name="de Eugenio L."/>
            <person name="Morin E."/>
            <person name="Martinez A.T."/>
            <person name="Baldrian P."/>
            <person name="Stursova M."/>
            <person name="Martinez M.J."/>
            <person name="Novotny C."/>
            <person name="Magnuson J.K."/>
            <person name="Spatafora J.W."/>
            <person name="Maurice S."/>
            <person name="Pangilinan J."/>
            <person name="Andreopoulos W."/>
            <person name="LaButti K."/>
            <person name="Hundley H."/>
            <person name="Na H."/>
            <person name="Kuo A."/>
            <person name="Barry K."/>
            <person name="Lipzen A."/>
            <person name="Henrissat B."/>
            <person name="Riley R."/>
            <person name="Ahrendt S."/>
            <person name="Nagy L.G."/>
            <person name="Grigoriev I.V."/>
            <person name="Martin F."/>
            <person name="Rosso M.N."/>
        </authorList>
    </citation>
    <scope>NUCLEOTIDE SEQUENCE [LARGE SCALE GENOMIC DNA]</scope>
    <source>
        <strain evidence="8 9">CIRM-BRFM 1785</strain>
    </source>
</reference>
<evidence type="ECO:0000313" key="9">
    <source>
        <dbReference type="Proteomes" id="UP000814176"/>
    </source>
</evidence>
<organism evidence="8 9">
    <name type="scientific">Rhodofomes roseus</name>
    <dbReference type="NCBI Taxonomy" id="34475"/>
    <lineage>
        <taxon>Eukaryota</taxon>
        <taxon>Fungi</taxon>
        <taxon>Dikarya</taxon>
        <taxon>Basidiomycota</taxon>
        <taxon>Agaricomycotina</taxon>
        <taxon>Agaricomycetes</taxon>
        <taxon>Polyporales</taxon>
        <taxon>Rhodofomes</taxon>
    </lineage>
</organism>
<dbReference type="GeneID" id="72007696"/>
<dbReference type="InterPro" id="IPR036388">
    <property type="entry name" value="WH-like_DNA-bd_sf"/>
</dbReference>
<dbReference type="Gene3D" id="1.10.10.10">
    <property type="entry name" value="Winged helix-like DNA-binding domain superfamily/Winged helix DNA-binding domain"/>
    <property type="match status" value="1"/>
</dbReference>
<evidence type="ECO:0000256" key="1">
    <source>
        <dbReference type="ARBA" id="ARBA00004123"/>
    </source>
</evidence>